<feature type="compositionally biased region" description="Basic and acidic residues" evidence="1">
    <location>
        <begin position="5831"/>
        <end position="5840"/>
    </location>
</feature>
<keyword evidence="5" id="KW-1185">Reference proteome</keyword>
<feature type="region of interest" description="Disordered" evidence="1">
    <location>
        <begin position="2941"/>
        <end position="2967"/>
    </location>
</feature>
<dbReference type="PANTHER" id="PTHR45725">
    <property type="entry name" value="FORMIN HOMOLOGY 2 FAMILY MEMBER"/>
    <property type="match status" value="1"/>
</dbReference>
<feature type="compositionally biased region" description="Basic and acidic residues" evidence="1">
    <location>
        <begin position="697"/>
        <end position="714"/>
    </location>
</feature>
<feature type="region of interest" description="Disordered" evidence="1">
    <location>
        <begin position="3040"/>
        <end position="3059"/>
    </location>
</feature>
<feature type="region of interest" description="Disordered" evidence="1">
    <location>
        <begin position="1600"/>
        <end position="1627"/>
    </location>
</feature>
<feature type="compositionally biased region" description="Pro residues" evidence="1">
    <location>
        <begin position="5107"/>
        <end position="5116"/>
    </location>
</feature>
<feature type="transmembrane region" description="Helical" evidence="2">
    <location>
        <begin position="4889"/>
        <end position="4909"/>
    </location>
</feature>
<feature type="compositionally biased region" description="Gly residues" evidence="1">
    <location>
        <begin position="529"/>
        <end position="549"/>
    </location>
</feature>
<feature type="compositionally biased region" description="Low complexity" evidence="1">
    <location>
        <begin position="383"/>
        <end position="430"/>
    </location>
</feature>
<keyword evidence="2" id="KW-0472">Membrane</keyword>
<feature type="compositionally biased region" description="Pro residues" evidence="1">
    <location>
        <begin position="5803"/>
        <end position="5815"/>
    </location>
</feature>
<feature type="compositionally biased region" description="Basic and acidic residues" evidence="1">
    <location>
        <begin position="1617"/>
        <end position="1627"/>
    </location>
</feature>
<feature type="compositionally biased region" description="Basic and acidic residues" evidence="1">
    <location>
        <begin position="572"/>
        <end position="585"/>
    </location>
</feature>
<feature type="region of interest" description="Disordered" evidence="1">
    <location>
        <begin position="3733"/>
        <end position="3758"/>
    </location>
</feature>
<dbReference type="Pfam" id="PF25547">
    <property type="entry name" value="WXG100_2"/>
    <property type="match status" value="1"/>
</dbReference>
<proteinExistence type="predicted"/>
<feature type="compositionally biased region" description="Low complexity" evidence="1">
    <location>
        <begin position="766"/>
        <end position="778"/>
    </location>
</feature>
<feature type="region of interest" description="Disordered" evidence="1">
    <location>
        <begin position="2848"/>
        <end position="2904"/>
    </location>
</feature>
<feature type="compositionally biased region" description="Low complexity" evidence="1">
    <location>
        <begin position="4176"/>
        <end position="4187"/>
    </location>
</feature>
<evidence type="ECO:0000259" key="3">
    <source>
        <dbReference type="Pfam" id="PF25547"/>
    </source>
</evidence>
<feature type="compositionally biased region" description="Low complexity" evidence="1">
    <location>
        <begin position="662"/>
        <end position="671"/>
    </location>
</feature>
<feature type="compositionally biased region" description="Gly residues" evidence="1">
    <location>
        <begin position="355"/>
        <end position="382"/>
    </location>
</feature>
<evidence type="ECO:0000256" key="2">
    <source>
        <dbReference type="SAM" id="Phobius"/>
    </source>
</evidence>
<feature type="region of interest" description="Disordered" evidence="1">
    <location>
        <begin position="5995"/>
        <end position="6017"/>
    </location>
</feature>
<feature type="compositionally biased region" description="Polar residues" evidence="1">
    <location>
        <begin position="608"/>
        <end position="632"/>
    </location>
</feature>
<dbReference type="EMBL" id="JAFFZE010000016">
    <property type="protein sequence ID" value="MCT2585904.1"/>
    <property type="molecule type" value="Genomic_DNA"/>
</dbReference>
<evidence type="ECO:0000256" key="1">
    <source>
        <dbReference type="SAM" id="MobiDB-lite"/>
    </source>
</evidence>
<feature type="region of interest" description="Disordered" evidence="1">
    <location>
        <begin position="4457"/>
        <end position="4522"/>
    </location>
</feature>
<feature type="transmembrane region" description="Helical" evidence="2">
    <location>
        <begin position="4767"/>
        <end position="4788"/>
    </location>
</feature>
<feature type="compositionally biased region" description="Polar residues" evidence="1">
    <location>
        <begin position="586"/>
        <end position="595"/>
    </location>
</feature>
<feature type="region of interest" description="Disordered" evidence="1">
    <location>
        <begin position="4306"/>
        <end position="4391"/>
    </location>
</feature>
<reference evidence="4 5" key="1">
    <citation type="submission" date="2021-02" db="EMBL/GenBank/DDBJ databases">
        <title>Actinophytocola xerophila sp. nov., isolated from soil of cotton cropping field.</title>
        <authorList>
            <person name="Huang R."/>
            <person name="Chen X."/>
            <person name="Ge X."/>
            <person name="Liu W."/>
        </authorList>
    </citation>
    <scope>NUCLEOTIDE SEQUENCE [LARGE SCALE GENOMIC DNA]</scope>
    <source>
        <strain evidence="4 5">S1-96</strain>
    </source>
</reference>
<gene>
    <name evidence="4" type="ORF">JT362_22565</name>
</gene>
<feature type="transmembrane region" description="Helical" evidence="2">
    <location>
        <begin position="2978"/>
        <end position="3000"/>
    </location>
</feature>
<dbReference type="InterPro" id="IPR051425">
    <property type="entry name" value="Formin_Homology"/>
</dbReference>
<feature type="transmembrane region" description="Helical" evidence="2">
    <location>
        <begin position="3012"/>
        <end position="3030"/>
    </location>
</feature>
<dbReference type="PANTHER" id="PTHR45725:SF18">
    <property type="entry name" value="ORC1-LIKE AAA ATPASE DOMAIN-CONTAINING PROTEIN"/>
    <property type="match status" value="1"/>
</dbReference>
<feature type="compositionally biased region" description="Basic and acidic residues" evidence="1">
    <location>
        <begin position="4344"/>
        <end position="4359"/>
    </location>
</feature>
<feature type="compositionally biased region" description="Low complexity" evidence="1">
    <location>
        <begin position="344"/>
        <end position="354"/>
    </location>
</feature>
<feature type="region of interest" description="Disordered" evidence="1">
    <location>
        <begin position="2772"/>
        <end position="2797"/>
    </location>
</feature>
<feature type="compositionally biased region" description="Basic and acidic residues" evidence="1">
    <location>
        <begin position="2862"/>
        <end position="2896"/>
    </location>
</feature>
<feature type="compositionally biased region" description="Basic and acidic residues" evidence="1">
    <location>
        <begin position="4129"/>
        <end position="4140"/>
    </location>
</feature>
<feature type="compositionally biased region" description="Gly residues" evidence="1">
    <location>
        <begin position="431"/>
        <end position="490"/>
    </location>
</feature>
<feature type="transmembrane region" description="Helical" evidence="2">
    <location>
        <begin position="4865"/>
        <end position="4883"/>
    </location>
</feature>
<feature type="domain" description="Outer membrane channel protein CpnT-like N-terminal" evidence="3">
    <location>
        <begin position="1"/>
        <end position="145"/>
    </location>
</feature>
<protein>
    <recommendedName>
        <fullName evidence="3">Outer membrane channel protein CpnT-like N-terminal domain-containing protein</fullName>
    </recommendedName>
</protein>
<feature type="region of interest" description="Disordered" evidence="1">
    <location>
        <begin position="5771"/>
        <end position="5840"/>
    </location>
</feature>
<feature type="transmembrane region" description="Helical" evidence="2">
    <location>
        <begin position="5154"/>
        <end position="5174"/>
    </location>
</feature>
<feature type="compositionally biased region" description="Polar residues" evidence="1">
    <location>
        <begin position="3734"/>
        <end position="3745"/>
    </location>
</feature>
<comment type="caution">
    <text evidence="4">The sequence shown here is derived from an EMBL/GenBank/DDBJ whole genome shotgun (WGS) entry which is preliminary data.</text>
</comment>
<feature type="region of interest" description="Disordered" evidence="1">
    <location>
        <begin position="4083"/>
        <end position="4225"/>
    </location>
</feature>
<feature type="region of interest" description="Disordered" evidence="1">
    <location>
        <begin position="330"/>
        <end position="822"/>
    </location>
</feature>
<feature type="region of interest" description="Disordered" evidence="1">
    <location>
        <begin position="1682"/>
        <end position="1709"/>
    </location>
</feature>
<keyword evidence="2" id="KW-0812">Transmembrane</keyword>
<feature type="compositionally biased region" description="Low complexity" evidence="1">
    <location>
        <begin position="736"/>
        <end position="751"/>
    </location>
</feature>
<feature type="region of interest" description="Disordered" evidence="1">
    <location>
        <begin position="5225"/>
        <end position="5245"/>
    </location>
</feature>
<accession>A0ABT2JEE3</accession>
<feature type="compositionally biased region" description="Gly residues" evidence="1">
    <location>
        <begin position="330"/>
        <end position="343"/>
    </location>
</feature>
<dbReference type="InterPro" id="IPR057746">
    <property type="entry name" value="CpnT-like_N"/>
</dbReference>
<feature type="region of interest" description="Disordered" evidence="1">
    <location>
        <begin position="5094"/>
        <end position="5125"/>
    </location>
</feature>
<feature type="compositionally biased region" description="Basic and acidic residues" evidence="1">
    <location>
        <begin position="3040"/>
        <end position="3054"/>
    </location>
</feature>
<sequence>MPEPQDPSGLWAKVKELAVYPIWPPDDESKVYALADKWFETATMLDEVAASFEAEAMRVASSWMDTVGARFLTGLVTLSTYYRHVAEQMRVFSGGVREYGDQILEAKISTIIEIAVSAPLYFALSRIPGGGRLANHVAHWVAGRLTTMITGIAARGIAGLARVTIEIGKEMFDGGFNNALTQVTSMLMGARERFNVREVGYNAIVEGVGGTLSEGLSLVGRWARAGMNNIIRKVGGNPDYELPSAPNTMAVRVITGGMRNGLVSPNATVIVDNYDDPEQLANWRNYRDAVAEQGLATAIVSTPRTIATDLAIQHNMQRFGPVGYELEALLGGGPGDGGGGGGDKLPAGPVPDGDSGPGGKEPGAAGPPGTGEPGTSTGGSTGNPGTSTGGSTENPGTSTGGSTENPGTSTGGSTENPGTSTGGSTENPGTSTGGSTGNPGTSTGGSATGPGGSAGGLTGGPGGAPGGVGGLGGSSTGAAGGPGDVSGGGQPHNPGGTQAGPAPGGAAAGPPPGADGGADGGSQSTAGSPGDGGGGAGRPTAPSGGGSDGGPPSRTMSGGGESGTQQQGTRNDSTDDGPRVSDTADQHQSNENQAAPDQPAGRPDADSTEGSTTGPTEVPSETGTSTNDSSGPAPNDSADDSRSGDQSAGPTGGLIAAGAPVAPAHTPGAPRAHPPPAGAPVAPAHTVSGPVLGTGTARDEQRRASDEDARESADAAKPNEVNGEPTLNGTDDDTGTESTTETATDSPDETAGTGTDDSAPAPVEMGGALAAAAAGVAGPDTGPQPRRPGPAPRHTRVDRGAPGSSIGALTGKTVIPAPSSPLGRRVYSGTAKRMPGFAAKADRTPKAALTERMIRELIGDVAKAAGIESIEKKADVYLGVRKGLSEFRFRVVVGETHDGNPAEFTVGDDGVGVIVVSPTLVSSTTAWLRGAMVKRALAHEISELNQILLGNDDHEVAHSHGRQAELRVLEAEHLAASAPRARNRVRRALVRHHMRLLAEEMRVHPTQDGSQQHKARLERPVERIVDQHFPIGSRASFHAFLQERNDGLPSHGWFMGTSLVTGTLPGFGVALVWGTAGGNPVFGGALALSTLVAGLGSGLIGRWYAKVSLDAADALKAKEAERHAYEAAQRIKEVLDPLLAAARGTAFADPADAPTEPPPIAEALTGLPKRWQRLVRWLPNLMGTVASGVMIPVGPFPGPVDPGAPPGTPPPVAEFSPRTFGGMLAASLAVLGGGPIVEKWFRTRQVAAELAQIEVQGDALTKQETEFVEGVIADFHMVRAWFDTIDGEKSQPPVVHAPPPRAPDYHGGGPNALHFGASLAPDSGAPMFRALVEIIGNLQGREALLTGALGASRSVTGVLIGAIVDRRFHETEMRILDERVRHDLTVDQAFRQQQRIELIKQVFERVLSEIQLAARQRIHGPDPAPQPKPVGAAERRRLVREADDRVRAERARVEARHAAAVAEDARAEAAAAELDAKRAGVAGDRGHPLVVAAEAAAARAVTATANAEAAEQVAAAAAARAGIAEQDATPNPAPNQGDDQAKPVSAVRRRLLHQAANAHAAAQKARAVADYTAMRAEQVEVAAEQAKITAEKATIAARAARAAEDPASPLSSESDQAAERAREARYREADARQEAVLARQRADQAAAEATRTLEAARTAADRAGLTAAEADANTPIGAPLISKAPAVPPEPRSTPLATPSGPAPSTVQSKRSYLRHGTVRNSLSWAAIGGAAWVVNSLHDTPIYPGYAVAALGVGSAIAIGGWVQRWRDRRATAEAEDRLIDADRAAAQETSKAAQGPRLDYLMNILLREIAVEESGTVADPDPAIEPTAPPSMTPTHIGPGHPWFTEYIRTMVDLENRALDQEPRPYLLFDRRLRGLTRLGAELRHIDELRERAERTGDRRELDQAIRDLDDTWFFYQRLMVTAKDMPEPGLAPAKLAEERAKYPLTLGRAPKVPGALLPAMADALAASRVTPGGRAFHPAADTASHAAAQDAEPRDGYYTVHVPDGWFGTDGLATVLRHDPTWQGQPVWVAGAGLTDEQAATLEQELGVKVRSDPPPPPGPSVTGAAGARPGFTAKDNRAPMARQTLRKLEHLLADENTRHRVAAAAGLADIVMDGPVNGWGVRADGGRFPFRVTVGPTQNGNPAEYTVVNGRTTIRFAPTLLASTPLWMRSIALKVGLGHELGEVNQKLLGNDAPDLLVGQNPGDRTETSAHDHGRQTELRVLDAEYRTATGPARVLKRIALRHHMRLLAEEISVHPTKANSRQLKTRLSADVERIVDEHFPVGSRGSWHARLGPQGDGVQSHKSFIVTALVTKTLPGFAVGVILGGALGNPTFGGAVALSALAVGLGDGLLGRWYAKKVKAATDAVKHREAEWHAYASAMLVKEMVDPLLAAARGTAFADPEHAPTEPVPDDYTRLTGVPALRDRLIHATPLVFGAAAASTMLPIASLVPTDPALGVASSRFDVSRAVLAMWLTGAAVTGATPFLERWFQQRKMAGQLTRYGQLRAPLSAQEAEFAAAVTNTLHMFMAWVDSVDEVRSQPHVVTPRPPAPPPDFGDWPGFAHFGAWSSRRGIQSTLRALLFYGPHLPNRDAALAGGLGVGRGLLATLVGAIADRIMFAKERGLHDRRDLHEFTTDQAFDQQLRYELIKDVLVSILPKIHAARMVRALGFDPATTPVGKAQRLRLAHAPHADPEARRARITAEYTALLGERAHRYATDATAAARVAGNAVDEAGVGPDHPLAQKAAAATARMKDAVAAAEDAARRAEAAATKAGLSAPPNLAGTGEQSAGQGRTTPVNAATRRLLTNAANTNAAAQRARVTAEHTAMRAEQARRDATDAGVAVGRARQEAEAAAARTAPRTDRPVNAAEQRRRDLADAAAERVRAAEEHAARTDRRRKVAERRAEAAASAAAEAAASARKAAARAGLSAADLDANTPVGAPMLSTPPAVAPEPRLTPLDLPTEPVPTTVAERRTYLRFGAIVGTAGWAGTALLAYAVNSLSTTPIVPGFLIAAFGAASAVGVGGWVARWKDRLSASQAKNERDVRKRESRQEASLAAQPERFRHLMTLFEREIAVEGRGTAVPTPDPVFEPTAPPSMTPTHIDAGHPWFTQYVRTMVELERAALDQEIRPYLLFDARLRGLAQLTADLRGIDELRRLAEETGDSRALDQAVRDLEDTWFFYQRLMATAKPMPRPGLSAAELAEERARHPFTLGRRPRIPGALLRSLADALVASEVTPNGRSFRPVGEASEEHEGYHNVHVPPGEQGFGVRPLATMLRFDPNWRGQDVWLHGTDLTPDELTALGRRLGVAVRAEPTHRLEPPRTPADLVAASVTTRAGRSFHAPERADLHELARWMPPVPDRHVLHVLGAIDHVVIEGEPRDAAEFAAVILADPSRGDRPVVVDAADIGVSAPFIEELRAHLDRAGVRVESDTTLADALLQSSVTPSGRAFFPADDTAAHEAARTVPRTPRFHTVQVRIAPDGGFQLGDRSVTPTEMARVFRHDPSWNRERTPGLWLVDPSGLVTTRHLDELASFLGAPVRADDTRVGDALAASKIVQGNRVFGEPLPTRPAFPPVHTLYAIGDLDGILVNGRLFDVEGTRRLITADPEWRGRPVHIAGPVGLRPEKLQELETLLGVPVTGDTTIADTLADSHPVRGGRSFLPDGAVLTPPRETYHTIHLHADQFSVTELKALIRHDPTRHGKDVVLAIAGPDIAPDHLADLRHALGVDITTAPSRPGGTSTPAPDPAGQSLGHTGLRFTSDALDALRATAGTDDLVLDVRSFAPTESDTEPDVPDGGDQLTPTHDTVHLHAAYAGLGLTVENPATGEPVDVEVVIVTDPSELAYLDRHGATARTRLLASGPQIRFAPTSFADSEMLVGTIAYQLTYVHHRLAGIRVTSENSDELEAAARAGQALAVVAYRETVADLEQDQFRPTASRGNTDVLASGDHLPLTPDTALQHAALAGITPTIEHPTTGEPVHVEFVTVTDPAELAYLDDHHASARTRILPTGPQLRLGPASFVDNETLVAAIAHEMTHVHQRLSGIRVTSDNRATLETEAHANETPALEEYRNNAANQVRRGQDIPAAGGRATGVGPAGEGSDRAGNGAAPGGHGTAGARTGTGVPDPDADRNEPADPADRPGGPDGAPGRSGADQQRVAPRPDPGKQQLRRDTSAVTVAAQETARAAAERARQAAERATAAAEHAEDVATQARTAADQNPATDTHARFAEDRAALAAKEARIAGLDADTATGAANRAAELATTDHVTRRALHRDAERARIAAQEADLAATQATVAADRAQRFAEQGRNAATAAAAAAGGTATEPKQETHQPTPGKRQLLRDGATAHETARAAAERARQAAEQATAAAEHAEDVATQARTAADQNPAADTHARFAEDRAALAAKEARIAGLDADTATGAANRAAELATTDHVTRRALHRNATRARITAQEAELAATQATTAADRAQRFAEQGRNAATAAAAIKPTDQANQQSDQPTTGEPARAEPDTPPTFPVRALPHSTFRVDSDAVPNRWIGEHARGAMSRVKDDAAMRGVEETRRGHYRVTRKDGSTFVVTVVAKEVQDGHPAEVVVIGADRGLIRVSPRLAEDLVDLAVASGLAQLGDRLAGNDVEQDLLTRDHHPGSASTLSAHDVGREAELRHLHRTRAAAAKQGLPHQRRHTKVWQALVEDMGVHPEEEGGPQRRAVTTADTRYLIDGFVANTRRPSWVHEPSGYTPWKAFIPVFGASILPGAAATAAIAGLSIASGGSLAVAAAVGVMNLGTAVAGTLVGRWYGRREKDMVDAGHGYYGKKRAYDIAEKRREPLNALLARMRTMGIDVNDPGPPEPPVTDPEPRQVQRYRNLLINRGLPPVIGAIAATPLLAVGLPPWNLVTHWGIAGFAAAFGPVAERYLRKRMVPREWTWFDEIARELDRRNARFDQRFLAHVHELLDRIDRIAGTNPPSVAPVREPIPDITIDNNPANRYGASAAPNSAGDFSRDATNAPSRMGNAVLDAVSATGSAALDAVGSGLTRFGLGVLIATFMDREFTSDEYDQIVKQVKFDSAATMTEQAAQRERNLLAMLDEVETRVEAAEADAFGRASPAADREPVVPAPPNPAARPPGHRDKRGFGKQGVLQAVALESIAVSAAIAFNQGAGMIIVVAAASAGILASFPMRYLHRRAEQHAVDRKIFADRAKERVVEAAESTAVRDFMGTLLTREAAAAERARERGHGRHQLAPMPVRPPMPANPGPEDVKAMVAYERELLFREPRPMSRLGARLVGLDRLERLADRALLFARVEAGNSAPAEQARADLAALWQAYRQLRDDGTPMPYDHELYLGTKRRVADQLRTFLEQSRAVPGGRVFFAAGDPLLDDPVGTPRHEDAYVLDVHGVEYGADGTAIRIGAHLLTVEHLDAILDLDPNYHGQPILLLACGSGRGVDSFAQRLADRRQVRVGGPSAYYGRDDNGAEFVTDVEVDASGIAHPKFPPTGEIRWFDPRRNNIAHLAPDLVEAPIYVGLGALDQHNPWRLRGGEYQPSRGERELAERTVVDRRAIGGRHAATVLLARLDDGSLTVLKPVHSEAVKTRNSDDALKMRLPVGGRLAQRDVAASRLDEMFGFGLVPTTTMVEDSRHGPASLQRFAERRNKGGIVDDFPWQRQQQLAVLDYVIGNLDRNPGNYLTSPAGDPVAIDNSYSFPHGTAYPIVSGFVASQLGQPLDREVLMAVLAVKPEAMRTMLLATGLGSVAVDLAVARLREIQRFKRILGTAWSGEITDPYGTVVPKLGPDDRPPRRPGKRFQLFGRNRGGAPPPPAPPRPDPGSPWSAAGGLPLEPDPDPDRLGPAREHDPADVLLHLYDRSMPYPGGRAFYAPGDALLDGITLVRPMPGYFTLDLHGGRHSVRVGNRLLNAEHLVLLAQRDPRWRGQPIRLLASRTGQDDDGIAQRLADLSGSPVMAPTGLVAAADGDIFVVDGDLTASGIPSRRSTTGEMRVFHPRVRRAPGPVAPRAIPELVDPPALDRHNPWGVRDGGPTDDEEPALLHREGALPPVDRLPMTMETVRRVAEKYGVDISGMVFELRPKRANIDGITRPDTTVVLCRRAFRHGEAWLARTLYHERFHVEELRAGLPYPETEWEEEPFENRAYDAEFSWWDAHPLNEDNPAFTPNVPDQPTIEVKGSGGTAVVVVHGRPTAAELAALIRQHPSWGGRDVRLRGSFVLSEEGRQELRNGLGVAVRG</sequence>
<feature type="region of interest" description="Disordered" evidence="1">
    <location>
        <begin position="2052"/>
        <end position="2078"/>
    </location>
</feature>
<evidence type="ECO:0000313" key="5">
    <source>
        <dbReference type="Proteomes" id="UP001156441"/>
    </source>
</evidence>
<dbReference type="Proteomes" id="UP001156441">
    <property type="component" value="Unassembled WGS sequence"/>
</dbReference>
<organism evidence="4 5">
    <name type="scientific">Actinophytocola gossypii</name>
    <dbReference type="NCBI Taxonomy" id="2812003"/>
    <lineage>
        <taxon>Bacteria</taxon>
        <taxon>Bacillati</taxon>
        <taxon>Actinomycetota</taxon>
        <taxon>Actinomycetes</taxon>
        <taxon>Pseudonocardiales</taxon>
        <taxon>Pseudonocardiaceae</taxon>
    </lineage>
</organism>
<name>A0ABT2JEE3_9PSEU</name>
<feature type="compositionally biased region" description="Low complexity" evidence="1">
    <location>
        <begin position="4197"/>
        <end position="4213"/>
    </location>
</feature>
<feature type="compositionally biased region" description="Low complexity" evidence="1">
    <location>
        <begin position="4310"/>
        <end position="4323"/>
    </location>
</feature>
<dbReference type="RefSeq" id="WP_260193636.1">
    <property type="nucleotide sequence ID" value="NZ_JAFFZE010000016.1"/>
</dbReference>
<evidence type="ECO:0000313" key="4">
    <source>
        <dbReference type="EMBL" id="MCT2585904.1"/>
    </source>
</evidence>
<feature type="compositionally biased region" description="Polar residues" evidence="1">
    <location>
        <begin position="2788"/>
        <end position="2797"/>
    </location>
</feature>
<keyword evidence="2" id="KW-1133">Transmembrane helix</keyword>
<feature type="compositionally biased region" description="Polar residues" evidence="1">
    <location>
        <begin position="4486"/>
        <end position="4497"/>
    </location>
</feature>